<dbReference type="RefSeq" id="WP_309942658.1">
    <property type="nucleotide sequence ID" value="NZ_AP025308.1"/>
</dbReference>
<dbReference type="Gene3D" id="3.40.50.300">
    <property type="entry name" value="P-loop containing nucleotide triphosphate hydrolases"/>
    <property type="match status" value="1"/>
</dbReference>
<evidence type="ECO:0000313" key="2">
    <source>
        <dbReference type="EMBL" id="MDR6241676.1"/>
    </source>
</evidence>
<dbReference type="EMBL" id="JAVDQD010000010">
    <property type="protein sequence ID" value="MDR6241676.1"/>
    <property type="molecule type" value="Genomic_DNA"/>
</dbReference>
<dbReference type="InterPro" id="IPR027417">
    <property type="entry name" value="P-loop_NTPase"/>
</dbReference>
<sequence>MDLNNKIVINFLNENNALSLSALEKEAGLSSGLLSKVLKEERNLNQAHLDKLKPVLEKYGLKNKGIAKKAKIIAMVNHKGGVGKTTSTVNLGKALSMQGFKVLMVDLDPQGNLSQCYGIEEPQEQLYDALIHNRELPFEEVAENLFLSPSDVDLSQADLELHQRPDGYIRLKKVLLPQQEEFDYILLDCPPSLGILTSNALIASDSFILILQPETLAIKGLNTILRTVDQIKDGLNENLTVEGILFTLVDKRTINHQTIMNYVHENFPYFKIFNSIIRSNMALSEASMISQTIFDYAPRSNGAKDYMAVTKELINE</sequence>
<dbReference type="PANTHER" id="PTHR13696:SF99">
    <property type="entry name" value="COBYRINIC ACID AC-DIAMIDE SYNTHASE"/>
    <property type="match status" value="1"/>
</dbReference>
<dbReference type="AlphaFoldDB" id="A0AAE4BUD4"/>
<gene>
    <name evidence="2" type="ORF">HNQ88_004763</name>
</gene>
<protein>
    <submittedName>
        <fullName evidence="2">Chromosome partitioning protein</fullName>
    </submittedName>
</protein>
<reference evidence="2" key="1">
    <citation type="submission" date="2023-07" db="EMBL/GenBank/DDBJ databases">
        <title>Genomic Encyclopedia of Type Strains, Phase IV (KMG-IV): sequencing the most valuable type-strain genomes for metagenomic binning, comparative biology and taxonomic classification.</title>
        <authorList>
            <person name="Goeker M."/>
        </authorList>
    </citation>
    <scope>NUCLEOTIDE SEQUENCE</scope>
    <source>
        <strain evidence="2">DSM 26174</strain>
    </source>
</reference>
<name>A0AAE4BUD4_9BACT</name>
<proteinExistence type="predicted"/>
<dbReference type="SUPFAM" id="SSF52540">
    <property type="entry name" value="P-loop containing nucleoside triphosphate hydrolases"/>
    <property type="match status" value="1"/>
</dbReference>
<keyword evidence="3" id="KW-1185">Reference proteome</keyword>
<dbReference type="FunFam" id="3.40.50.300:FF:000285">
    <property type="entry name" value="Sporulation initiation inhibitor Soj"/>
    <property type="match status" value="1"/>
</dbReference>
<evidence type="ECO:0000259" key="1">
    <source>
        <dbReference type="Pfam" id="PF13614"/>
    </source>
</evidence>
<feature type="domain" description="AAA" evidence="1">
    <location>
        <begin position="70"/>
        <end position="240"/>
    </location>
</feature>
<dbReference type="InterPro" id="IPR050678">
    <property type="entry name" value="DNA_Partitioning_ATPase"/>
</dbReference>
<evidence type="ECO:0000313" key="3">
    <source>
        <dbReference type="Proteomes" id="UP001185092"/>
    </source>
</evidence>
<dbReference type="Proteomes" id="UP001185092">
    <property type="component" value="Unassembled WGS sequence"/>
</dbReference>
<comment type="caution">
    <text evidence="2">The sequence shown here is derived from an EMBL/GenBank/DDBJ whole genome shotgun (WGS) entry which is preliminary data.</text>
</comment>
<dbReference type="CDD" id="cd02042">
    <property type="entry name" value="ParAB_family"/>
    <property type="match status" value="1"/>
</dbReference>
<accession>A0AAE4BUD4</accession>
<dbReference type="InterPro" id="IPR025669">
    <property type="entry name" value="AAA_dom"/>
</dbReference>
<dbReference type="Pfam" id="PF13614">
    <property type="entry name" value="AAA_31"/>
    <property type="match status" value="1"/>
</dbReference>
<dbReference type="PANTHER" id="PTHR13696">
    <property type="entry name" value="P-LOOP CONTAINING NUCLEOSIDE TRIPHOSPHATE HYDROLASE"/>
    <property type="match status" value="1"/>
</dbReference>
<organism evidence="2 3">
    <name type="scientific">Aureibacter tunicatorum</name>
    <dbReference type="NCBI Taxonomy" id="866807"/>
    <lineage>
        <taxon>Bacteria</taxon>
        <taxon>Pseudomonadati</taxon>
        <taxon>Bacteroidota</taxon>
        <taxon>Cytophagia</taxon>
        <taxon>Cytophagales</taxon>
        <taxon>Persicobacteraceae</taxon>
        <taxon>Aureibacter</taxon>
    </lineage>
</organism>